<dbReference type="EMBL" id="MW328741">
    <property type="protein sequence ID" value="QQG34619.1"/>
    <property type="molecule type" value="Genomic_RNA"/>
</dbReference>
<dbReference type="Pfam" id="PF00803">
    <property type="entry name" value="3A"/>
    <property type="match status" value="1"/>
</dbReference>
<sequence>MAALTALQSSALQSSTSTLDSVYQQIGTDEMKQAFKDSNLNRLRKFTTSHRLTQEPLLPKTLGDRLSEASNLAIKQALYGSEVMIHFSQVAVQIVPTVPAGYAGSAVISLVDSGLASHLDELPEQMEVVNLGSGPKLLLFDVHYTFPISDKGRSISLRIESDCSMASDNMSYMVCYAFWSFRLSQKAGYFNSTASQSAIINTGFRASPLRSKNQLRSFLSRSLETSQMITSRAPGLPKLIRATDSSISQRALQARKSREIRANEVAKRIASLSATPEESLN</sequence>
<accession>A0A7T5QZ62</accession>
<keyword evidence="2" id="KW-0916">Viral movement protein</keyword>
<dbReference type="GO" id="GO:0046740">
    <property type="term" value="P:transport of virus in host, cell to cell"/>
    <property type="evidence" value="ECO:0007669"/>
    <property type="project" value="UniProtKB-KW"/>
</dbReference>
<keyword evidence="1" id="KW-0813">Transport</keyword>
<proteinExistence type="predicted"/>
<evidence type="ECO:0000313" key="3">
    <source>
        <dbReference type="EMBL" id="QQG34619.1"/>
    </source>
</evidence>
<reference evidence="3" key="1">
    <citation type="submission" date="2020-11" db="EMBL/GenBank/DDBJ databases">
        <authorList>
            <person name="Bejerman N."/>
        </authorList>
    </citation>
    <scope>NUCLEOTIDE SEQUENCE</scope>
    <source>
        <strain evidence="3">Cymo</strain>
    </source>
</reference>
<name>A0A7T5QZ62_9VIRU</name>
<protein>
    <submittedName>
        <fullName evidence="3">MP</fullName>
    </submittedName>
</protein>
<evidence type="ECO:0000256" key="2">
    <source>
        <dbReference type="ARBA" id="ARBA00023031"/>
    </source>
</evidence>
<dbReference type="InterPro" id="IPR000603">
    <property type="entry name" value="MPV"/>
</dbReference>
<evidence type="ECO:0000256" key="1">
    <source>
        <dbReference type="ARBA" id="ARBA00022448"/>
    </source>
</evidence>
<organism evidence="3">
    <name type="scientific">Cymodocea alphaflexivirus 1</name>
    <dbReference type="NCBI Taxonomy" id="2794425"/>
    <lineage>
        <taxon>Viruses</taxon>
        <taxon>Riboviria</taxon>
        <taxon>Orthornavirae</taxon>
        <taxon>Kitrinoviricota</taxon>
        <taxon>Alsuviricetes</taxon>
        <taxon>Tymovirales</taxon>
        <taxon>Alphaflexiviridae</taxon>
    </lineage>
</organism>